<keyword evidence="4" id="KW-1185">Reference proteome</keyword>
<comment type="similarity">
    <text evidence="1">Belongs to the YciI family.</text>
</comment>
<evidence type="ECO:0000313" key="3">
    <source>
        <dbReference type="EMBL" id="AYG01585.1"/>
    </source>
</evidence>
<dbReference type="InterPro" id="IPR005545">
    <property type="entry name" value="YCII"/>
</dbReference>
<dbReference type="SUPFAM" id="SSF54909">
    <property type="entry name" value="Dimeric alpha+beta barrel"/>
    <property type="match status" value="1"/>
</dbReference>
<dbReference type="EMBL" id="CP032627">
    <property type="protein sequence ID" value="AYG01585.1"/>
    <property type="molecule type" value="Genomic_DNA"/>
</dbReference>
<organism evidence="3 4">
    <name type="scientific">Lactococcus allomyrinae</name>
    <dbReference type="NCBI Taxonomy" id="2419773"/>
    <lineage>
        <taxon>Bacteria</taxon>
        <taxon>Bacillati</taxon>
        <taxon>Bacillota</taxon>
        <taxon>Bacilli</taxon>
        <taxon>Lactobacillales</taxon>
        <taxon>Streptococcaceae</taxon>
        <taxon>Lactococcus</taxon>
    </lineage>
</organism>
<name>A0A387BCJ7_9LACT</name>
<protein>
    <recommendedName>
        <fullName evidence="2">YCII-related domain-containing protein</fullName>
    </recommendedName>
</protein>
<evidence type="ECO:0000256" key="1">
    <source>
        <dbReference type="ARBA" id="ARBA00007689"/>
    </source>
</evidence>
<proteinExistence type="inferred from homology"/>
<dbReference type="InterPro" id="IPR011008">
    <property type="entry name" value="Dimeric_a/b-barrel"/>
</dbReference>
<reference evidence="3 4" key="1">
    <citation type="submission" date="2018-09" db="EMBL/GenBank/DDBJ databases">
        <title>Genome sequencing of strain 1JSPR-7.</title>
        <authorList>
            <person name="Heo J."/>
            <person name="Kim S.-J."/>
            <person name="Kwon S.-W."/>
        </authorList>
    </citation>
    <scope>NUCLEOTIDE SEQUENCE [LARGE SCALE GENOMIC DNA]</scope>
    <source>
        <strain evidence="3 4">1JSPR-7</strain>
    </source>
</reference>
<dbReference type="Proteomes" id="UP000269374">
    <property type="component" value="Chromosome"/>
</dbReference>
<sequence length="119" mass="13713">MLRFCFEQDWSGLSAPDSIFERKTMITILLYTIGENVTREQIMSVFPRHKAWVDQFVDEQKIMGIGTFADPLKDGAMGLFPNMELAEEFVARDPFVKEGIVTKVKLKEWAGQFFTSIVR</sequence>
<dbReference type="OrthoDB" id="162319at2"/>
<feature type="domain" description="YCII-related" evidence="2">
    <location>
        <begin position="29"/>
        <end position="109"/>
    </location>
</feature>
<dbReference type="KEGG" id="lact:D7I46_11265"/>
<evidence type="ECO:0000313" key="4">
    <source>
        <dbReference type="Proteomes" id="UP000269374"/>
    </source>
</evidence>
<dbReference type="AlphaFoldDB" id="A0A387BCJ7"/>
<dbReference type="Gene3D" id="3.30.70.1060">
    <property type="entry name" value="Dimeric alpha+beta barrel"/>
    <property type="match status" value="1"/>
</dbReference>
<gene>
    <name evidence="3" type="ORF">D7I46_11265</name>
</gene>
<accession>A0A387BCJ7</accession>
<evidence type="ECO:0000259" key="2">
    <source>
        <dbReference type="Pfam" id="PF03795"/>
    </source>
</evidence>
<dbReference type="Pfam" id="PF03795">
    <property type="entry name" value="YCII"/>
    <property type="match status" value="1"/>
</dbReference>